<dbReference type="GO" id="GO:0044781">
    <property type="term" value="P:bacterial-type flagellum organization"/>
    <property type="evidence" value="ECO:0007669"/>
    <property type="project" value="UniProtKB-KW"/>
</dbReference>
<keyword evidence="7" id="KW-1006">Bacterial flagellum protein export</keyword>
<reference evidence="10 11" key="1">
    <citation type="submission" date="2020-08" db="EMBL/GenBank/DDBJ databases">
        <title>Genomic Encyclopedia of Type Strains, Phase IV (KMG-IV): sequencing the most valuable type-strain genomes for metagenomic binning, comparative biology and taxonomic classification.</title>
        <authorList>
            <person name="Goeker M."/>
        </authorList>
    </citation>
    <scope>NUCLEOTIDE SEQUENCE [LARGE SCALE GENOMIC DNA]</scope>
    <source>
        <strain evidence="10 11">DSM 103733</strain>
    </source>
</reference>
<dbReference type="InterPro" id="IPR051472">
    <property type="entry name" value="T3SS_Stator/FliH"/>
</dbReference>
<dbReference type="GO" id="GO:0015031">
    <property type="term" value="P:protein transport"/>
    <property type="evidence" value="ECO:0007669"/>
    <property type="project" value="UniProtKB-KW"/>
</dbReference>
<protein>
    <recommendedName>
        <fullName evidence="3">Flagellar assembly protein FliH</fullName>
    </recommendedName>
</protein>
<dbReference type="PANTHER" id="PTHR34982:SF1">
    <property type="entry name" value="FLAGELLAR ASSEMBLY PROTEIN FLIH"/>
    <property type="match status" value="1"/>
</dbReference>
<dbReference type="InterPro" id="IPR018035">
    <property type="entry name" value="Flagellar_FliH/T3SS_HrpE"/>
</dbReference>
<organism evidence="10 11">
    <name type="scientific">Silvibacterium bohemicum</name>
    <dbReference type="NCBI Taxonomy" id="1577686"/>
    <lineage>
        <taxon>Bacteria</taxon>
        <taxon>Pseudomonadati</taxon>
        <taxon>Acidobacteriota</taxon>
        <taxon>Terriglobia</taxon>
        <taxon>Terriglobales</taxon>
        <taxon>Acidobacteriaceae</taxon>
        <taxon>Silvibacterium</taxon>
    </lineage>
</organism>
<feature type="region of interest" description="Disordered" evidence="8">
    <location>
        <begin position="233"/>
        <end position="256"/>
    </location>
</feature>
<dbReference type="AlphaFoldDB" id="A0A841K7Y8"/>
<keyword evidence="11" id="KW-1185">Reference proteome</keyword>
<gene>
    <name evidence="10" type="ORF">HNQ77_005215</name>
</gene>
<evidence type="ECO:0000256" key="8">
    <source>
        <dbReference type="SAM" id="MobiDB-lite"/>
    </source>
</evidence>
<feature type="compositionally biased region" description="Basic and acidic residues" evidence="8">
    <location>
        <begin position="239"/>
        <end position="256"/>
    </location>
</feature>
<evidence type="ECO:0000256" key="7">
    <source>
        <dbReference type="ARBA" id="ARBA00023225"/>
    </source>
</evidence>
<dbReference type="EMBL" id="JACHEK010000013">
    <property type="protein sequence ID" value="MBB6147221.1"/>
    <property type="molecule type" value="Genomic_DNA"/>
</dbReference>
<evidence type="ECO:0000256" key="5">
    <source>
        <dbReference type="ARBA" id="ARBA00022795"/>
    </source>
</evidence>
<keyword evidence="10" id="KW-0282">Flagellum</keyword>
<comment type="function">
    <text evidence="1">Needed for flagellar regrowth and assembly.</text>
</comment>
<evidence type="ECO:0000313" key="10">
    <source>
        <dbReference type="EMBL" id="MBB6147221.1"/>
    </source>
</evidence>
<sequence>MITKSVKIVPLEYTPMGALPGEPSVLDFSLEQMGQIERIPPDQVELLTRIGRLQAEKDALSASIDQQLAAARAQGYEAACTEQESRSDDQRRLAFGALVRAVDTFAGEQKSYFARVEREVVQLALSIAAHVLHREVQIDPLLLAGAVRVALGQLSEATQVRLCVPSEEAELWTERMHLTPDLLLRLAVISDSQMQAGDCRLETELGRVDLGVRAQLQEIDRGFFDLLEQRGANAVPGPHETHGSDETHRTDGVSKARDRRMGPQFHALSGARVIAGPSVISRSHATSGAHTMSEQGTQTSYAGTS</sequence>
<evidence type="ECO:0000256" key="3">
    <source>
        <dbReference type="ARBA" id="ARBA00016507"/>
    </source>
</evidence>
<keyword evidence="10" id="KW-0969">Cilium</keyword>
<feature type="domain" description="Flagellar assembly protein FliH/Type III secretion system HrpE" evidence="9">
    <location>
        <begin position="98"/>
        <end position="219"/>
    </location>
</feature>
<comment type="similarity">
    <text evidence="2">Belongs to the FliH family.</text>
</comment>
<keyword evidence="6" id="KW-0653">Protein transport</keyword>
<feature type="region of interest" description="Disordered" evidence="8">
    <location>
        <begin position="284"/>
        <end position="305"/>
    </location>
</feature>
<evidence type="ECO:0000259" key="9">
    <source>
        <dbReference type="Pfam" id="PF02108"/>
    </source>
</evidence>
<comment type="caution">
    <text evidence="10">The sequence shown here is derived from an EMBL/GenBank/DDBJ whole genome shotgun (WGS) entry which is preliminary data.</text>
</comment>
<accession>A0A841K7Y8</accession>
<keyword evidence="10" id="KW-0966">Cell projection</keyword>
<keyword evidence="5" id="KW-1005">Bacterial flagellum biogenesis</keyword>
<evidence type="ECO:0000256" key="1">
    <source>
        <dbReference type="ARBA" id="ARBA00003041"/>
    </source>
</evidence>
<keyword evidence="4" id="KW-0813">Transport</keyword>
<evidence type="ECO:0000256" key="4">
    <source>
        <dbReference type="ARBA" id="ARBA00022448"/>
    </source>
</evidence>
<dbReference type="PANTHER" id="PTHR34982">
    <property type="entry name" value="YOP PROTEINS TRANSLOCATION PROTEIN L"/>
    <property type="match status" value="1"/>
</dbReference>
<evidence type="ECO:0000256" key="2">
    <source>
        <dbReference type="ARBA" id="ARBA00006602"/>
    </source>
</evidence>
<dbReference type="GO" id="GO:0005829">
    <property type="term" value="C:cytosol"/>
    <property type="evidence" value="ECO:0007669"/>
    <property type="project" value="TreeGrafter"/>
</dbReference>
<proteinExistence type="inferred from homology"/>
<name>A0A841K7Y8_9BACT</name>
<dbReference type="Pfam" id="PF02108">
    <property type="entry name" value="FliH"/>
    <property type="match status" value="1"/>
</dbReference>
<evidence type="ECO:0000313" key="11">
    <source>
        <dbReference type="Proteomes" id="UP000538666"/>
    </source>
</evidence>
<dbReference type="RefSeq" id="WP_050060197.1">
    <property type="nucleotide sequence ID" value="NZ_JACHEK010000013.1"/>
</dbReference>
<dbReference type="OrthoDB" id="122610at2"/>
<dbReference type="Proteomes" id="UP000538666">
    <property type="component" value="Unassembled WGS sequence"/>
</dbReference>
<evidence type="ECO:0000256" key="6">
    <source>
        <dbReference type="ARBA" id="ARBA00022927"/>
    </source>
</evidence>